<accession>A0A8B8AS58</accession>
<dbReference type="KEGG" id="cvn:111104322"/>
<dbReference type="GeneID" id="111104322"/>
<evidence type="ECO:0000313" key="3">
    <source>
        <dbReference type="RefSeq" id="XP_022293911.1"/>
    </source>
</evidence>
<organism evidence="2 3">
    <name type="scientific">Crassostrea virginica</name>
    <name type="common">Eastern oyster</name>
    <dbReference type="NCBI Taxonomy" id="6565"/>
    <lineage>
        <taxon>Eukaryota</taxon>
        <taxon>Metazoa</taxon>
        <taxon>Spiralia</taxon>
        <taxon>Lophotrochozoa</taxon>
        <taxon>Mollusca</taxon>
        <taxon>Bivalvia</taxon>
        <taxon>Autobranchia</taxon>
        <taxon>Pteriomorphia</taxon>
        <taxon>Ostreida</taxon>
        <taxon>Ostreoidea</taxon>
        <taxon>Ostreidae</taxon>
        <taxon>Crassostrea</taxon>
    </lineage>
</organism>
<dbReference type="RefSeq" id="XP_022293911.1">
    <property type="nucleotide sequence ID" value="XM_022438203.1"/>
</dbReference>
<proteinExistence type="predicted"/>
<dbReference type="AlphaFoldDB" id="A0A8B8AS58"/>
<dbReference type="Proteomes" id="UP000694844">
    <property type="component" value="Chromosome 7"/>
</dbReference>
<protein>
    <submittedName>
        <fullName evidence="3">Uncharacterized protein LOC111104322 isoform X1</fullName>
    </submittedName>
</protein>
<evidence type="ECO:0000256" key="1">
    <source>
        <dbReference type="SAM" id="MobiDB-lite"/>
    </source>
</evidence>
<feature type="region of interest" description="Disordered" evidence="1">
    <location>
        <begin position="269"/>
        <end position="292"/>
    </location>
</feature>
<evidence type="ECO:0000313" key="2">
    <source>
        <dbReference type="Proteomes" id="UP000694844"/>
    </source>
</evidence>
<dbReference type="OrthoDB" id="6215848at2759"/>
<gene>
    <name evidence="3" type="primary">LOC111104322</name>
</gene>
<reference evidence="3" key="1">
    <citation type="submission" date="2025-08" db="UniProtKB">
        <authorList>
            <consortium name="RefSeq"/>
        </authorList>
    </citation>
    <scope>IDENTIFICATION</scope>
    <source>
        <tissue evidence="3">Whole sample</tissue>
    </source>
</reference>
<keyword evidence="2" id="KW-1185">Reference proteome</keyword>
<sequence>MWFSSVVPEDNCQQIYCTASNMEGQAVESRRFKLNVTSSQLEIILAQCEVTAAQIVLSVPTSVAFSHHSAISPVTLQLSNREDKFVNTNYEQLKQNVSHFQIYHVTNLQSDTGYFFRIVTFDGCGATYSDSVTCRTANRTNSITVYKETESYNNGPIIAGSLGGAVLFIAGGLLLFQCIQKHLDKSAPDQKDCHYVGHAKTATTDHHYQDVNSTENTESNVIDERGEYLELPEQLDTNDTIYENAVSSTDSTLERGEYLELSSKDFPLNDNTGNAVRSSDHPCESGEYMELS</sequence>
<name>A0A8B8AS58_CRAVI</name>